<evidence type="ECO:0000259" key="7">
    <source>
        <dbReference type="PROSITE" id="PS50112"/>
    </source>
</evidence>
<dbReference type="Proteomes" id="UP000831113">
    <property type="component" value="Chromosome"/>
</dbReference>
<dbReference type="InterPro" id="IPR035965">
    <property type="entry name" value="PAS-like_dom_sf"/>
</dbReference>
<dbReference type="CDD" id="cd00130">
    <property type="entry name" value="PAS"/>
    <property type="match status" value="1"/>
</dbReference>
<accession>A0ABY4CWV9</accession>
<evidence type="ECO:0000256" key="5">
    <source>
        <dbReference type="ARBA" id="ARBA00023012"/>
    </source>
</evidence>
<evidence type="ECO:0000256" key="4">
    <source>
        <dbReference type="ARBA" id="ARBA00022777"/>
    </source>
</evidence>
<keyword evidence="9" id="KW-0067">ATP-binding</keyword>
<dbReference type="InterPro" id="IPR000700">
    <property type="entry name" value="PAS-assoc_C"/>
</dbReference>
<dbReference type="InterPro" id="IPR036890">
    <property type="entry name" value="HATPase_C_sf"/>
</dbReference>
<evidence type="ECO:0000259" key="6">
    <source>
        <dbReference type="PROSITE" id="PS50109"/>
    </source>
</evidence>
<protein>
    <recommendedName>
        <fullName evidence="2">histidine kinase</fullName>
        <ecNumber evidence="2">2.7.13.3</ecNumber>
    </recommendedName>
</protein>
<reference evidence="9 10" key="1">
    <citation type="submission" date="2022-03" db="EMBL/GenBank/DDBJ databases">
        <title>Hymenobactersp. isolated from the air.</title>
        <authorList>
            <person name="Won M."/>
            <person name="Kwon S.-W."/>
        </authorList>
    </citation>
    <scope>NUCLEOTIDE SEQUENCE [LARGE SCALE GENOMIC DNA]</scope>
    <source>
        <strain evidence="9 10">KACC 21982</strain>
    </source>
</reference>
<dbReference type="GO" id="GO:0005524">
    <property type="term" value="F:ATP binding"/>
    <property type="evidence" value="ECO:0007669"/>
    <property type="project" value="UniProtKB-KW"/>
</dbReference>
<dbReference type="EC" id="2.7.13.3" evidence="2"/>
<dbReference type="InterPro" id="IPR004358">
    <property type="entry name" value="Sig_transdc_His_kin-like_C"/>
</dbReference>
<dbReference type="EMBL" id="CP094669">
    <property type="protein sequence ID" value="UOG74638.1"/>
    <property type="molecule type" value="Genomic_DNA"/>
</dbReference>
<dbReference type="InterPro" id="IPR005467">
    <property type="entry name" value="His_kinase_dom"/>
</dbReference>
<dbReference type="SUPFAM" id="SSF47384">
    <property type="entry name" value="Homodimeric domain of signal transducing histidine kinase"/>
    <property type="match status" value="1"/>
</dbReference>
<evidence type="ECO:0000256" key="3">
    <source>
        <dbReference type="ARBA" id="ARBA00022679"/>
    </source>
</evidence>
<evidence type="ECO:0000313" key="9">
    <source>
        <dbReference type="EMBL" id="UOG74638.1"/>
    </source>
</evidence>
<dbReference type="InterPro" id="IPR050736">
    <property type="entry name" value="Sensor_HK_Regulatory"/>
</dbReference>
<dbReference type="InterPro" id="IPR003594">
    <property type="entry name" value="HATPase_dom"/>
</dbReference>
<dbReference type="PRINTS" id="PR00344">
    <property type="entry name" value="BCTRLSENSOR"/>
</dbReference>
<evidence type="ECO:0000259" key="8">
    <source>
        <dbReference type="PROSITE" id="PS50113"/>
    </source>
</evidence>
<comment type="catalytic activity">
    <reaction evidence="1">
        <text>ATP + protein L-histidine = ADP + protein N-phospho-L-histidine.</text>
        <dbReference type="EC" id="2.7.13.3"/>
    </reaction>
</comment>
<organism evidence="9 10">
    <name type="scientific">Hymenobacter tibetensis</name>
    <dbReference type="NCBI Taxonomy" id="497967"/>
    <lineage>
        <taxon>Bacteria</taxon>
        <taxon>Pseudomonadati</taxon>
        <taxon>Bacteroidota</taxon>
        <taxon>Cytophagia</taxon>
        <taxon>Cytophagales</taxon>
        <taxon>Hymenobacteraceae</taxon>
        <taxon>Hymenobacter</taxon>
    </lineage>
</organism>
<dbReference type="Gene3D" id="3.30.565.10">
    <property type="entry name" value="Histidine kinase-like ATPase, C-terminal domain"/>
    <property type="match status" value="1"/>
</dbReference>
<dbReference type="PROSITE" id="PS50113">
    <property type="entry name" value="PAC"/>
    <property type="match status" value="1"/>
</dbReference>
<dbReference type="CDD" id="cd00075">
    <property type="entry name" value="HATPase"/>
    <property type="match status" value="1"/>
</dbReference>
<dbReference type="SUPFAM" id="SSF55785">
    <property type="entry name" value="PYP-like sensor domain (PAS domain)"/>
    <property type="match status" value="1"/>
</dbReference>
<proteinExistence type="predicted"/>
<keyword evidence="4" id="KW-0418">Kinase</keyword>
<sequence>MPTHTVQFQHLLEEIRSVFFVYDLDSQWVTYVNAAYEQVLQGTPAKVNEELPALLARLHPDDQEYAADCFARVTAGLLHEDVELRLLYPDEEIRWFCLRLSQHQTDEGGRTVVGFIDDITTAKRYQQNTEKFNTKKNSTLEIISHDLAGPLGLMQSLTSQLRQQLQAHADPHLDELLRVLFTTCRESVDLIHDFVDNEFMESSNVELKRERVNLVERVGIMVDNYIRTEMTLALTFKLEVTAPAIYASIDENKFLQVLNNLVGNAIKFTPPGGHIVVGLSEGPGHVLITVADDGIGIPDSLQEGLFDKFTKARRPGLRGEKSTGLGMSIVQTIVKLHEGRIWFESAEGVGTTFYIELPV</sequence>
<dbReference type="Gene3D" id="3.30.450.20">
    <property type="entry name" value="PAS domain"/>
    <property type="match status" value="1"/>
</dbReference>
<keyword evidence="10" id="KW-1185">Reference proteome</keyword>
<dbReference type="PANTHER" id="PTHR43711:SF31">
    <property type="entry name" value="HISTIDINE KINASE"/>
    <property type="match status" value="1"/>
</dbReference>
<feature type="domain" description="PAS" evidence="7">
    <location>
        <begin position="4"/>
        <end position="64"/>
    </location>
</feature>
<feature type="domain" description="Histidine kinase" evidence="6">
    <location>
        <begin position="142"/>
        <end position="359"/>
    </location>
</feature>
<dbReference type="RefSeq" id="WP_243798146.1">
    <property type="nucleotide sequence ID" value="NZ_CP094669.1"/>
</dbReference>
<dbReference type="InterPro" id="IPR000014">
    <property type="entry name" value="PAS"/>
</dbReference>
<evidence type="ECO:0000256" key="2">
    <source>
        <dbReference type="ARBA" id="ARBA00012438"/>
    </source>
</evidence>
<evidence type="ECO:0000256" key="1">
    <source>
        <dbReference type="ARBA" id="ARBA00000085"/>
    </source>
</evidence>
<dbReference type="Pfam" id="PF08447">
    <property type="entry name" value="PAS_3"/>
    <property type="match status" value="1"/>
</dbReference>
<dbReference type="PANTHER" id="PTHR43711">
    <property type="entry name" value="TWO-COMPONENT HISTIDINE KINASE"/>
    <property type="match status" value="1"/>
</dbReference>
<dbReference type="Pfam" id="PF02518">
    <property type="entry name" value="HATPase_c"/>
    <property type="match status" value="1"/>
</dbReference>
<dbReference type="InterPro" id="IPR036097">
    <property type="entry name" value="HisK_dim/P_sf"/>
</dbReference>
<keyword evidence="9" id="KW-0547">Nucleotide-binding</keyword>
<evidence type="ECO:0000313" key="10">
    <source>
        <dbReference type="Proteomes" id="UP000831113"/>
    </source>
</evidence>
<keyword evidence="5" id="KW-0902">Two-component regulatory system</keyword>
<name>A0ABY4CWV9_9BACT</name>
<feature type="domain" description="PAC" evidence="8">
    <location>
        <begin position="80"/>
        <end position="131"/>
    </location>
</feature>
<dbReference type="PROSITE" id="PS50109">
    <property type="entry name" value="HIS_KIN"/>
    <property type="match status" value="1"/>
</dbReference>
<dbReference type="SUPFAM" id="SSF55874">
    <property type="entry name" value="ATPase domain of HSP90 chaperone/DNA topoisomerase II/histidine kinase"/>
    <property type="match status" value="1"/>
</dbReference>
<dbReference type="InterPro" id="IPR013655">
    <property type="entry name" value="PAS_fold_3"/>
</dbReference>
<gene>
    <name evidence="9" type="ORF">MTX78_21285</name>
</gene>
<keyword evidence="3" id="KW-0808">Transferase</keyword>
<dbReference type="PROSITE" id="PS50112">
    <property type="entry name" value="PAS"/>
    <property type="match status" value="1"/>
</dbReference>
<dbReference type="SMART" id="SM00387">
    <property type="entry name" value="HATPase_c"/>
    <property type="match status" value="1"/>
</dbReference>
<dbReference type="Gene3D" id="1.10.287.130">
    <property type="match status" value="1"/>
</dbReference>